<keyword evidence="1" id="KW-0812">Transmembrane</keyword>
<evidence type="ECO:0000313" key="3">
    <source>
        <dbReference type="Proteomes" id="UP001061302"/>
    </source>
</evidence>
<accession>A0ABY6DQU9</accession>
<dbReference type="EMBL" id="CP106753">
    <property type="protein sequence ID" value="UXY16749.1"/>
    <property type="molecule type" value="Genomic_DNA"/>
</dbReference>
<name>A0ABY6DQU9_9NEIS</name>
<gene>
    <name evidence="2" type="ORF">N8I74_06935</name>
</gene>
<keyword evidence="1" id="KW-1133">Transmembrane helix</keyword>
<protein>
    <submittedName>
        <fullName evidence="2">Uncharacterized protein</fullName>
    </submittedName>
</protein>
<keyword evidence="3" id="KW-1185">Reference proteome</keyword>
<feature type="transmembrane region" description="Helical" evidence="1">
    <location>
        <begin position="82"/>
        <end position="105"/>
    </location>
</feature>
<proteinExistence type="predicted"/>
<evidence type="ECO:0000256" key="1">
    <source>
        <dbReference type="SAM" id="Phobius"/>
    </source>
</evidence>
<keyword evidence="1" id="KW-0472">Membrane</keyword>
<sequence length="106" mass="12155">MDWYIENVVPALIGTAVLCLLLYVLLARLLFDYIARNYGDLLPKRETWMHGDDIAMGFITTLGDIGRSGNWRRIAHPFWRRLFVANRVIGWVGTLALMVFLAGFLI</sequence>
<reference evidence="2" key="1">
    <citation type="submission" date="2022-10" db="EMBL/GenBank/DDBJ databases">
        <title>Chitiniphilus purpureus sp. nov., a novel chitin-degrading bacterium isolated from crawfish pond sediment.</title>
        <authorList>
            <person name="Li K."/>
        </authorList>
    </citation>
    <scope>NUCLEOTIDE SEQUENCE</scope>
    <source>
        <strain evidence="2">CD1</strain>
    </source>
</reference>
<dbReference type="Proteomes" id="UP001061302">
    <property type="component" value="Chromosome"/>
</dbReference>
<evidence type="ECO:0000313" key="2">
    <source>
        <dbReference type="EMBL" id="UXY16749.1"/>
    </source>
</evidence>
<feature type="transmembrane region" description="Helical" evidence="1">
    <location>
        <begin position="12"/>
        <end position="31"/>
    </location>
</feature>
<dbReference type="RefSeq" id="WP_263126139.1">
    <property type="nucleotide sequence ID" value="NZ_CP106753.1"/>
</dbReference>
<organism evidence="2 3">
    <name type="scientific">Chitiniphilus purpureus</name>
    <dbReference type="NCBI Taxonomy" id="2981137"/>
    <lineage>
        <taxon>Bacteria</taxon>
        <taxon>Pseudomonadati</taxon>
        <taxon>Pseudomonadota</taxon>
        <taxon>Betaproteobacteria</taxon>
        <taxon>Neisseriales</taxon>
        <taxon>Chitinibacteraceae</taxon>
        <taxon>Chitiniphilus</taxon>
    </lineage>
</organism>